<protein>
    <submittedName>
        <fullName evidence="1">Uncharacterized protein</fullName>
    </submittedName>
</protein>
<name>A0A6G0VK89_APHCR</name>
<reference evidence="1 2" key="1">
    <citation type="submission" date="2019-08" db="EMBL/GenBank/DDBJ databases">
        <title>Whole genome of Aphis craccivora.</title>
        <authorList>
            <person name="Voronova N.V."/>
            <person name="Shulinski R.S."/>
            <person name="Bandarenka Y.V."/>
            <person name="Zhorov D.G."/>
            <person name="Warner D."/>
        </authorList>
    </citation>
    <scope>NUCLEOTIDE SEQUENCE [LARGE SCALE GENOMIC DNA]</scope>
    <source>
        <strain evidence="1">180601</strain>
        <tissue evidence="1">Whole Body</tissue>
    </source>
</reference>
<comment type="caution">
    <text evidence="1">The sequence shown here is derived from an EMBL/GenBank/DDBJ whole genome shotgun (WGS) entry which is preliminary data.</text>
</comment>
<organism evidence="1 2">
    <name type="scientific">Aphis craccivora</name>
    <name type="common">Cowpea aphid</name>
    <dbReference type="NCBI Taxonomy" id="307492"/>
    <lineage>
        <taxon>Eukaryota</taxon>
        <taxon>Metazoa</taxon>
        <taxon>Ecdysozoa</taxon>
        <taxon>Arthropoda</taxon>
        <taxon>Hexapoda</taxon>
        <taxon>Insecta</taxon>
        <taxon>Pterygota</taxon>
        <taxon>Neoptera</taxon>
        <taxon>Paraneoptera</taxon>
        <taxon>Hemiptera</taxon>
        <taxon>Sternorrhyncha</taxon>
        <taxon>Aphidomorpha</taxon>
        <taxon>Aphidoidea</taxon>
        <taxon>Aphididae</taxon>
        <taxon>Aphidini</taxon>
        <taxon>Aphis</taxon>
        <taxon>Aphis</taxon>
    </lineage>
</organism>
<gene>
    <name evidence="1" type="ORF">FWK35_00033549</name>
</gene>
<evidence type="ECO:0000313" key="2">
    <source>
        <dbReference type="Proteomes" id="UP000478052"/>
    </source>
</evidence>
<sequence length="99" mass="11617">MQFTTTNKSRVFISTSMYTLNGKNKIRNAQCWEYERYLQNQITAQQTCIDNEKLTQKTTRMKSEITFPSNGVMTYVIIISFDTGWNTVQLERQQNEKCG</sequence>
<evidence type="ECO:0000313" key="1">
    <source>
        <dbReference type="EMBL" id="KAF0692246.1"/>
    </source>
</evidence>
<dbReference type="Proteomes" id="UP000478052">
    <property type="component" value="Unassembled WGS sequence"/>
</dbReference>
<dbReference type="AlphaFoldDB" id="A0A6G0VK89"/>
<keyword evidence="2" id="KW-1185">Reference proteome</keyword>
<dbReference type="EMBL" id="VUJU01015744">
    <property type="protein sequence ID" value="KAF0692246.1"/>
    <property type="molecule type" value="Genomic_DNA"/>
</dbReference>
<accession>A0A6G0VK89</accession>
<proteinExistence type="predicted"/>